<dbReference type="Pfam" id="PF04337">
    <property type="entry name" value="DUF480"/>
    <property type="match status" value="1"/>
</dbReference>
<reference evidence="3 4" key="1">
    <citation type="submission" date="2021-05" db="EMBL/GenBank/DDBJ databases">
        <title>The draft genome of Geobacter luticola JCM 17780.</title>
        <authorList>
            <person name="Xu Z."/>
            <person name="Masuda Y."/>
            <person name="Itoh H."/>
            <person name="Senoo K."/>
        </authorList>
    </citation>
    <scope>NUCLEOTIDE SEQUENCE [LARGE SCALE GENOMIC DNA]</scope>
    <source>
        <strain evidence="3 4">JCM 17780</strain>
    </source>
</reference>
<sequence length="219" mass="24759">METILNDVEVRVLGCLVEKELTTPEYYPLSLNALTNACNQKSNREPVLALEEADVVRALDSLRFKQLALQSAEGGRVPKYRHALVEKLRFPPAELAVLAELLLRGPQTVGELRTRAERMYSFPDLAAVEGVLEELLARTPPLVTKLPRQPGRKESRYAHLFSGEPELTVESLSPSPEPARLRVMAENDRIARMEEEVAGLRLEVAELRRMVREFQSQFE</sequence>
<evidence type="ECO:0000313" key="3">
    <source>
        <dbReference type="EMBL" id="MBT0651933.1"/>
    </source>
</evidence>
<keyword evidence="4" id="KW-1185">Reference proteome</keyword>
<dbReference type="Gene3D" id="1.10.10.10">
    <property type="entry name" value="Winged helix-like DNA-binding domain superfamily/Winged helix DNA-binding domain"/>
    <property type="match status" value="2"/>
</dbReference>
<comment type="caution">
    <text evidence="3">The sequence shown here is derived from an EMBL/GenBank/DDBJ whole genome shotgun (WGS) entry which is preliminary data.</text>
</comment>
<proteinExistence type="inferred from homology"/>
<dbReference type="HAMAP" id="MF_01584">
    <property type="entry name" value="UPF0502"/>
    <property type="match status" value="1"/>
</dbReference>
<gene>
    <name evidence="3" type="ORF">KI810_02590</name>
</gene>
<evidence type="ECO:0000313" key="4">
    <source>
        <dbReference type="Proteomes" id="UP000756860"/>
    </source>
</evidence>
<name>A0ABS5S977_9BACT</name>
<dbReference type="PANTHER" id="PTHR38768">
    <property type="entry name" value="UPF0502 PROTEIN YCEH"/>
    <property type="match status" value="1"/>
</dbReference>
<organism evidence="3 4">
    <name type="scientific">Geomobilimonas luticola</name>
    <dbReference type="NCBI Taxonomy" id="1114878"/>
    <lineage>
        <taxon>Bacteria</taxon>
        <taxon>Pseudomonadati</taxon>
        <taxon>Thermodesulfobacteriota</taxon>
        <taxon>Desulfuromonadia</taxon>
        <taxon>Geobacterales</taxon>
        <taxon>Geobacteraceae</taxon>
        <taxon>Geomobilimonas</taxon>
    </lineage>
</organism>
<protein>
    <submittedName>
        <fullName evidence="3">DUF480 domain-containing protein</fullName>
    </submittedName>
</protein>
<dbReference type="InterPro" id="IPR007432">
    <property type="entry name" value="DUF480"/>
</dbReference>
<dbReference type="Proteomes" id="UP000756860">
    <property type="component" value="Unassembled WGS sequence"/>
</dbReference>
<feature type="coiled-coil region" evidence="2">
    <location>
        <begin position="183"/>
        <end position="217"/>
    </location>
</feature>
<dbReference type="InterPro" id="IPR036388">
    <property type="entry name" value="WH-like_DNA-bd_sf"/>
</dbReference>
<keyword evidence="2" id="KW-0175">Coiled coil</keyword>
<evidence type="ECO:0000256" key="1">
    <source>
        <dbReference type="HAMAP-Rule" id="MF_01584"/>
    </source>
</evidence>
<comment type="similarity">
    <text evidence="1">Belongs to the UPF0502 family.</text>
</comment>
<dbReference type="EMBL" id="JAHCVK010000001">
    <property type="protein sequence ID" value="MBT0651933.1"/>
    <property type="molecule type" value="Genomic_DNA"/>
</dbReference>
<dbReference type="PANTHER" id="PTHR38768:SF1">
    <property type="entry name" value="UPF0502 PROTEIN YCEH"/>
    <property type="match status" value="1"/>
</dbReference>
<dbReference type="RefSeq" id="WP_214173917.1">
    <property type="nucleotide sequence ID" value="NZ_JAHCVK010000001.1"/>
</dbReference>
<dbReference type="InterPro" id="IPR036390">
    <property type="entry name" value="WH_DNA-bd_sf"/>
</dbReference>
<accession>A0ABS5S977</accession>
<evidence type="ECO:0000256" key="2">
    <source>
        <dbReference type="SAM" id="Coils"/>
    </source>
</evidence>
<dbReference type="SUPFAM" id="SSF46785">
    <property type="entry name" value="Winged helix' DNA-binding domain"/>
    <property type="match status" value="2"/>
</dbReference>